<dbReference type="CDD" id="cd00144">
    <property type="entry name" value="MPP_PPP_family"/>
    <property type="match status" value="1"/>
</dbReference>
<dbReference type="SUPFAM" id="SSF56300">
    <property type="entry name" value="Metallo-dependent phosphatases"/>
    <property type="match status" value="1"/>
</dbReference>
<evidence type="ECO:0000259" key="1">
    <source>
        <dbReference type="Pfam" id="PF00149"/>
    </source>
</evidence>
<reference evidence="2 3" key="1">
    <citation type="submission" date="2020-03" db="EMBL/GenBank/DDBJ databases">
        <title>Roseomonas selenitidurans sp. nov. isolated from urban soil.</title>
        <authorList>
            <person name="Liu H."/>
        </authorList>
    </citation>
    <scope>NUCLEOTIDE SEQUENCE [LARGE SCALE GENOMIC DNA]</scope>
    <source>
        <strain evidence="2 3">BU-1</strain>
    </source>
</reference>
<comment type="caution">
    <text evidence="2">The sequence shown here is derived from an EMBL/GenBank/DDBJ whole genome shotgun (WGS) entry which is preliminary data.</text>
</comment>
<sequence length="241" mass="25015">MPANPLTAQLPAPGWLPPGERIYAIGDVHGCAGRLAALHALVREDLAARPVPRPFLLHLGDYVDRGPDSAGVLALLRGSLPPGLPGLQLRGNHDQMMLDALAPGASGAALDLWLMNGGGAALASYGAAAGPGLAPGAVPAADLAWLGARPLRHAAGGYLFVHAGIAPHRALDDQRPQDLLWIREPFLSWRGRLPAVVVHGHTPSETPQLRPHRIGLDTGAVFGGSLTCGVLEGRTIGFLQA</sequence>
<evidence type="ECO:0000313" key="2">
    <source>
        <dbReference type="EMBL" id="NKC31864.1"/>
    </source>
</evidence>
<dbReference type="InterPro" id="IPR029052">
    <property type="entry name" value="Metallo-depent_PP-like"/>
</dbReference>
<dbReference type="Pfam" id="PF00149">
    <property type="entry name" value="Metallophos"/>
    <property type="match status" value="1"/>
</dbReference>
<gene>
    <name evidence="2" type="ORF">HEQ75_13445</name>
</gene>
<proteinExistence type="predicted"/>
<dbReference type="PANTHER" id="PTHR42850">
    <property type="entry name" value="METALLOPHOSPHOESTERASE"/>
    <property type="match status" value="1"/>
</dbReference>
<protein>
    <submittedName>
        <fullName evidence="2">Serine/threonine protein phosphatase</fullName>
    </submittedName>
</protein>
<dbReference type="Gene3D" id="3.60.21.10">
    <property type="match status" value="1"/>
</dbReference>
<evidence type="ECO:0000313" key="3">
    <source>
        <dbReference type="Proteomes" id="UP000787635"/>
    </source>
</evidence>
<accession>A0ABX1E3U4</accession>
<keyword evidence="3" id="KW-1185">Reference proteome</keyword>
<dbReference type="InterPro" id="IPR004843">
    <property type="entry name" value="Calcineurin-like_PHP"/>
</dbReference>
<dbReference type="EMBL" id="JAAVNE010000019">
    <property type="protein sequence ID" value="NKC31864.1"/>
    <property type="molecule type" value="Genomic_DNA"/>
</dbReference>
<organism evidence="2 3">
    <name type="scientific">Falsiroseomonas selenitidurans</name>
    <dbReference type="NCBI Taxonomy" id="2716335"/>
    <lineage>
        <taxon>Bacteria</taxon>
        <taxon>Pseudomonadati</taxon>
        <taxon>Pseudomonadota</taxon>
        <taxon>Alphaproteobacteria</taxon>
        <taxon>Acetobacterales</taxon>
        <taxon>Roseomonadaceae</taxon>
        <taxon>Falsiroseomonas</taxon>
    </lineage>
</organism>
<name>A0ABX1E3U4_9PROT</name>
<feature type="domain" description="Calcineurin-like phosphoesterase" evidence="1">
    <location>
        <begin position="21"/>
        <end position="205"/>
    </location>
</feature>
<dbReference type="Proteomes" id="UP000787635">
    <property type="component" value="Unassembled WGS sequence"/>
</dbReference>
<dbReference type="PANTHER" id="PTHR42850:SF4">
    <property type="entry name" value="ZINC-DEPENDENT ENDOPOLYPHOSPHATASE"/>
    <property type="match status" value="1"/>
</dbReference>
<dbReference type="InterPro" id="IPR050126">
    <property type="entry name" value="Ap4A_hydrolase"/>
</dbReference>